<dbReference type="Pfam" id="PF07715">
    <property type="entry name" value="Plug"/>
    <property type="match status" value="1"/>
</dbReference>
<name>A0A1Y3R5I6_9BACT</name>
<evidence type="ECO:0000256" key="9">
    <source>
        <dbReference type="RuleBase" id="RU003357"/>
    </source>
</evidence>
<keyword evidence="5 9" id="KW-0798">TonB box</keyword>
<comment type="caution">
    <text evidence="13">The sequence shown here is derived from an EMBL/GenBank/DDBJ whole genome shotgun (WGS) entry which is preliminary data.</text>
</comment>
<dbReference type="Proteomes" id="UP000195772">
    <property type="component" value="Unassembled WGS sequence"/>
</dbReference>
<feature type="domain" description="TonB-dependent receptor-like beta-barrel" evidence="11">
    <location>
        <begin position="401"/>
        <end position="975"/>
    </location>
</feature>
<evidence type="ECO:0000256" key="8">
    <source>
        <dbReference type="PROSITE-ProRule" id="PRU01360"/>
    </source>
</evidence>
<dbReference type="InterPro" id="IPR012910">
    <property type="entry name" value="Plug_dom"/>
</dbReference>
<dbReference type="InterPro" id="IPR023996">
    <property type="entry name" value="TonB-dep_OMP_SusC/RagA"/>
</dbReference>
<evidence type="ECO:0000256" key="5">
    <source>
        <dbReference type="ARBA" id="ARBA00023077"/>
    </source>
</evidence>
<evidence type="ECO:0000256" key="3">
    <source>
        <dbReference type="ARBA" id="ARBA00022452"/>
    </source>
</evidence>
<sequence>MKRFLTMCAGILLICQFTPPLTLAQNAGYEVKGVVVDKSGMPILGATVVEKGTTNGVSTGIDGDYAIRAAGPESVIEVSYVGYKTVSLVASSSLLAHLTLEEDAMGIDDVVVIGYGTVKKNDMTGSVVAIKAEEFNRGAVVSTQDMLKGKVPGVHIIPGDGGPGSSATIRVRGAASLNASNDPLIVIDGVPIAVDGGKGMANPLETINPNDIESFTVLKDASAAAIYGSRASNGVILVTTKKGRGNTPRVSYSGSVSVQTNSDELPVMSPGEFRTYIDQVYPAGTTTGDKVQSMLGDKNTNWQDLVFRTAISHDHNVSLIGNINDRMPYRASVGYTNQQGTLETSKYERGTLDLSLSPNFFDKHLTVNLNAKGVITSQRYASGGVVGSAAFFNPTIDPYFRNDDGSIDYTTTNGYWNYGSGRGEDFTPNTLLGAGPLSQLYDRDNTARAKRFIGNAQIDYKVHGFEALRFNLNLGLDVSSAKTYDGVNPGSFQAYTDTEARGWGQYSWTTNFRRNQLLEFYANFNKEWGIHHLDVMAGYSWQHFYSSDHSVSYFNETHEQKGEDSRYPFNRQENYLLSFYGRLNYSIASKYLFTFTLRDDASSRFSKDTRWGLFPSGAFAWNIAEENFLKDSRAVSALKLRVGVGQTGQQEIGSNYPYLARYYMSTDVYKTYYMGSAGHMFYLTPGAYDPNIKWETTTTYNVGLDFGFLGGRINGSVDWYLRQTDDLLNNVITPMGSNFGNTVLTNIGSMENKGVEFNLNFIPVQTKDWNLTVGFNGTFQHTEFTKLNNTDDPDYAIQVSSITKGTGNLLQRHMVGYAPYTYYCFQQVYDQDGKPIQNALVDRNKNGQIDQGDRYMTDKSPNPDFFYGISLKLSYKNWDFGFNGHGSAGNWVFNDFASANSTSNIDINAGNLPNFARLVKKTGFTKANSGEQWYSDMFLENASFFRMDDINLGYTFNKIGNWKGSMRVAFGVQNVFVITDYSGVDPEIPGVNGIDGSIWPRPRTYSLRLNVNF</sequence>
<keyword evidence="7 8" id="KW-0998">Cell outer membrane</keyword>
<dbReference type="eggNOG" id="COG4771">
    <property type="taxonomic scope" value="Bacteria"/>
</dbReference>
<dbReference type="Gene3D" id="2.170.130.10">
    <property type="entry name" value="TonB-dependent receptor, plug domain"/>
    <property type="match status" value="1"/>
</dbReference>
<keyword evidence="6 8" id="KW-0472">Membrane</keyword>
<feature type="domain" description="TonB-dependent receptor plug" evidence="12">
    <location>
        <begin position="120"/>
        <end position="235"/>
    </location>
</feature>
<evidence type="ECO:0000313" key="14">
    <source>
        <dbReference type="Proteomes" id="UP000195772"/>
    </source>
</evidence>
<evidence type="ECO:0000313" key="13">
    <source>
        <dbReference type="EMBL" id="OUN04939.1"/>
    </source>
</evidence>
<keyword evidence="2 8" id="KW-0813">Transport</keyword>
<dbReference type="eggNOG" id="COG4206">
    <property type="taxonomic scope" value="Bacteria"/>
</dbReference>
<dbReference type="SUPFAM" id="SSF49464">
    <property type="entry name" value="Carboxypeptidase regulatory domain-like"/>
    <property type="match status" value="1"/>
</dbReference>
<dbReference type="PROSITE" id="PS52016">
    <property type="entry name" value="TONB_DEPENDENT_REC_3"/>
    <property type="match status" value="1"/>
</dbReference>
<dbReference type="SUPFAM" id="SSF56935">
    <property type="entry name" value="Porins"/>
    <property type="match status" value="1"/>
</dbReference>
<dbReference type="Gene3D" id="2.40.170.20">
    <property type="entry name" value="TonB-dependent receptor, beta-barrel domain"/>
    <property type="match status" value="1"/>
</dbReference>
<dbReference type="InterPro" id="IPR036942">
    <property type="entry name" value="Beta-barrel_TonB_sf"/>
</dbReference>
<evidence type="ECO:0000256" key="4">
    <source>
        <dbReference type="ARBA" id="ARBA00022692"/>
    </source>
</evidence>
<organism evidence="13 14">
    <name type="scientific">Alistipes onderdonkii</name>
    <dbReference type="NCBI Taxonomy" id="328813"/>
    <lineage>
        <taxon>Bacteria</taxon>
        <taxon>Pseudomonadati</taxon>
        <taxon>Bacteroidota</taxon>
        <taxon>Bacteroidia</taxon>
        <taxon>Bacteroidales</taxon>
        <taxon>Rikenellaceae</taxon>
        <taxon>Alistipes</taxon>
    </lineage>
</organism>
<dbReference type="OrthoDB" id="9768177at2"/>
<evidence type="ECO:0000256" key="6">
    <source>
        <dbReference type="ARBA" id="ARBA00023136"/>
    </source>
</evidence>
<feature type="chain" id="PRO_5012734437" evidence="10">
    <location>
        <begin position="25"/>
        <end position="1013"/>
    </location>
</feature>
<keyword evidence="4 8" id="KW-0812">Transmembrane</keyword>
<comment type="similarity">
    <text evidence="8 9">Belongs to the TonB-dependent receptor family.</text>
</comment>
<proteinExistence type="inferred from homology"/>
<dbReference type="RefSeq" id="WP_087401001.1">
    <property type="nucleotide sequence ID" value="NZ_AP031440.1"/>
</dbReference>
<dbReference type="NCBIfam" id="TIGR04056">
    <property type="entry name" value="OMP_RagA_SusC"/>
    <property type="match status" value="1"/>
</dbReference>
<protein>
    <submittedName>
        <fullName evidence="13">SusC/RagA family TonB-linked outer membrane protein</fullName>
    </submittedName>
</protein>
<accession>A0A1Y3R5I6</accession>
<dbReference type="AlphaFoldDB" id="A0A1Y3R5I6"/>
<dbReference type="InterPro" id="IPR000531">
    <property type="entry name" value="Beta-barrel_TonB"/>
</dbReference>
<comment type="subcellular location">
    <subcellularLocation>
        <location evidence="1 8">Cell outer membrane</location>
        <topology evidence="1 8">Multi-pass membrane protein</topology>
    </subcellularLocation>
</comment>
<evidence type="ECO:0000256" key="2">
    <source>
        <dbReference type="ARBA" id="ARBA00022448"/>
    </source>
</evidence>
<dbReference type="Gene3D" id="2.60.40.1120">
    <property type="entry name" value="Carboxypeptidase-like, regulatory domain"/>
    <property type="match status" value="1"/>
</dbReference>
<reference evidence="14" key="1">
    <citation type="submission" date="2017-04" db="EMBL/GenBank/DDBJ databases">
        <title>Function of individual gut microbiota members based on whole genome sequencing of pure cultures obtained from chicken caecum.</title>
        <authorList>
            <person name="Medvecky M."/>
            <person name="Cejkova D."/>
            <person name="Polansky O."/>
            <person name="Karasova D."/>
            <person name="Kubasova T."/>
            <person name="Cizek A."/>
            <person name="Rychlik I."/>
        </authorList>
    </citation>
    <scope>NUCLEOTIDE SEQUENCE [LARGE SCALE GENOMIC DNA]</scope>
    <source>
        <strain evidence="14">An90</strain>
    </source>
</reference>
<dbReference type="InterPro" id="IPR039426">
    <property type="entry name" value="TonB-dep_rcpt-like"/>
</dbReference>
<evidence type="ECO:0000259" key="12">
    <source>
        <dbReference type="Pfam" id="PF07715"/>
    </source>
</evidence>
<dbReference type="InterPro" id="IPR037066">
    <property type="entry name" value="Plug_dom_sf"/>
</dbReference>
<dbReference type="InterPro" id="IPR008969">
    <property type="entry name" value="CarboxyPept-like_regulatory"/>
</dbReference>
<dbReference type="Pfam" id="PF13715">
    <property type="entry name" value="CarbopepD_reg_2"/>
    <property type="match status" value="1"/>
</dbReference>
<evidence type="ECO:0000256" key="7">
    <source>
        <dbReference type="ARBA" id="ARBA00023237"/>
    </source>
</evidence>
<dbReference type="GO" id="GO:0009279">
    <property type="term" value="C:cell outer membrane"/>
    <property type="evidence" value="ECO:0007669"/>
    <property type="project" value="UniProtKB-SubCell"/>
</dbReference>
<evidence type="ECO:0000256" key="10">
    <source>
        <dbReference type="SAM" id="SignalP"/>
    </source>
</evidence>
<gene>
    <name evidence="13" type="ORF">B5G41_01125</name>
</gene>
<dbReference type="InterPro" id="IPR023997">
    <property type="entry name" value="TonB-dep_OMP_SusC/RagA_CS"/>
</dbReference>
<evidence type="ECO:0000259" key="11">
    <source>
        <dbReference type="Pfam" id="PF00593"/>
    </source>
</evidence>
<dbReference type="NCBIfam" id="TIGR04057">
    <property type="entry name" value="SusC_RagA_signa"/>
    <property type="match status" value="1"/>
</dbReference>
<dbReference type="EMBL" id="NFHB01000001">
    <property type="protein sequence ID" value="OUN04939.1"/>
    <property type="molecule type" value="Genomic_DNA"/>
</dbReference>
<keyword evidence="10" id="KW-0732">Signal</keyword>
<keyword evidence="3 8" id="KW-1134">Transmembrane beta strand</keyword>
<evidence type="ECO:0000256" key="1">
    <source>
        <dbReference type="ARBA" id="ARBA00004571"/>
    </source>
</evidence>
<feature type="signal peptide" evidence="10">
    <location>
        <begin position="1"/>
        <end position="24"/>
    </location>
</feature>
<dbReference type="Pfam" id="PF00593">
    <property type="entry name" value="TonB_dep_Rec_b-barrel"/>
    <property type="match status" value="1"/>
</dbReference>